<dbReference type="NCBIfam" id="NF040487">
    <property type="entry name" value="T3SS_CigR_fam"/>
    <property type="match status" value="1"/>
</dbReference>
<feature type="chain" id="PRO_5017930794" description="CigR" evidence="2">
    <location>
        <begin position="32"/>
        <end position="153"/>
    </location>
</feature>
<comment type="caution">
    <text evidence="3">The sequence shown here is derived from an EMBL/GenBank/DDBJ whole genome shotgun (WGS) entry which is preliminary data.</text>
</comment>
<dbReference type="Gene3D" id="3.10.450.160">
    <property type="entry name" value="inner membrane protein cigr"/>
    <property type="match status" value="1"/>
</dbReference>
<sequence>MCPEEYPMKMPKSVIAGLGVLVLGASALVQAAPYDQGGPDRGGPQGQHEQRGDDHRGPPDNRRGGPPQDFGPVRQIIHDNHGQFSRGAPPPPNVRLVRGQPLPRGYYGERLDNRALARLPVYPGYEWRRSGPDVVLIAVGTGIVYEILDGVLN</sequence>
<feature type="compositionally biased region" description="Basic and acidic residues" evidence="1">
    <location>
        <begin position="48"/>
        <end position="63"/>
    </location>
</feature>
<gene>
    <name evidence="3" type="ORF">ALQ29_02323</name>
</gene>
<dbReference type="InterPro" id="IPR024572">
    <property type="entry name" value="RcnB"/>
</dbReference>
<dbReference type="Pfam" id="PF11776">
    <property type="entry name" value="RcnB"/>
    <property type="match status" value="1"/>
</dbReference>
<dbReference type="Proteomes" id="UP000276587">
    <property type="component" value="Unassembled WGS sequence"/>
</dbReference>
<keyword evidence="4" id="KW-1185">Reference proteome</keyword>
<dbReference type="AlphaFoldDB" id="A0A3M3ZYE1"/>
<feature type="region of interest" description="Disordered" evidence="1">
    <location>
        <begin position="33"/>
        <end position="97"/>
    </location>
</feature>
<accession>A0A3M3ZYE1</accession>
<keyword evidence="2" id="KW-0732">Signal</keyword>
<evidence type="ECO:0000256" key="1">
    <source>
        <dbReference type="SAM" id="MobiDB-lite"/>
    </source>
</evidence>
<reference evidence="3 4" key="1">
    <citation type="submission" date="2018-08" db="EMBL/GenBank/DDBJ databases">
        <title>Recombination of ecologically and evolutionarily significant loci maintains genetic cohesion in the Pseudomonas syringae species complex.</title>
        <authorList>
            <person name="Dillon M."/>
            <person name="Thakur S."/>
            <person name="Almeida R.N.D."/>
            <person name="Weir B.S."/>
            <person name="Guttman D.S."/>
        </authorList>
    </citation>
    <scope>NUCLEOTIDE SEQUENCE [LARGE SCALE GENOMIC DNA]</scope>
    <source>
        <strain evidence="3 4">ICMP 3555</strain>
    </source>
</reference>
<organism evidence="3 4">
    <name type="scientific">Pseudomonas marginalis pv. marginalis</name>
    <dbReference type="NCBI Taxonomy" id="97473"/>
    <lineage>
        <taxon>Bacteria</taxon>
        <taxon>Pseudomonadati</taxon>
        <taxon>Pseudomonadota</taxon>
        <taxon>Gammaproteobacteria</taxon>
        <taxon>Pseudomonadales</taxon>
        <taxon>Pseudomonadaceae</taxon>
        <taxon>Pseudomonas</taxon>
    </lineage>
</organism>
<evidence type="ECO:0000256" key="2">
    <source>
        <dbReference type="SAM" id="SignalP"/>
    </source>
</evidence>
<protein>
    <recommendedName>
        <fullName evidence="5">CigR</fullName>
    </recommendedName>
</protein>
<dbReference type="EMBL" id="RBQF01000428">
    <property type="protein sequence ID" value="RMO99119.1"/>
    <property type="molecule type" value="Genomic_DNA"/>
</dbReference>
<evidence type="ECO:0000313" key="4">
    <source>
        <dbReference type="Proteomes" id="UP000276587"/>
    </source>
</evidence>
<evidence type="ECO:0008006" key="5">
    <source>
        <dbReference type="Google" id="ProtNLM"/>
    </source>
</evidence>
<proteinExistence type="predicted"/>
<feature type="signal peptide" evidence="2">
    <location>
        <begin position="1"/>
        <end position="31"/>
    </location>
</feature>
<evidence type="ECO:0000313" key="3">
    <source>
        <dbReference type="EMBL" id="RMO99119.1"/>
    </source>
</evidence>
<name>A0A3M3ZYE1_PSEMA</name>